<sequence>MQIKIKNKGILDFHLEQTDEKKWELVTNDRSVDITLEWSGAAFTISESDKILIDADDQDLSLLLKQLAQQLSPFGSNGVEDENIEEESEEMEPFNPEEISIDPKVVPMDALLRRLVQKTIILNPDFQRNEVWDNVQKSRLIESLMLKIPIPMFYVSSDTKSVWSVVDGLQRMSTIRDFVLGKEYLKNPEKNKEKKGYGMKLFGLEFWGSKYDGKCFNELPLFLQNRIYETEFRFTVVNPGTPEEVKRNIFKRLNTGGAPLTSQEIRNALYTGNATMLLAQLAKEKAFLQATCGSIQPNRMLDYEIILRYISFLIRDYPSYNRTFGSDIWLSDTMIILNARPTYKLPEFQKRILKRTIAINTIKDLNDEKIKEVFVIAMKRAKLLFGKHAFRKSVPGMRRTPINKSLFESWGVLLGNMSEEHFSCLKRQEKVFFQEYGILLKTKAFEIAISRDSMRHTSVAFRYEELKKLLNKFYDNV</sequence>
<dbReference type="InterPro" id="IPR004919">
    <property type="entry name" value="GmrSD_N"/>
</dbReference>
<dbReference type="Proteomes" id="UP000285379">
    <property type="component" value="Unassembled WGS sequence"/>
</dbReference>
<protein>
    <submittedName>
        <fullName evidence="6">DUF262 domain-containing protein</fullName>
    </submittedName>
</protein>
<reference evidence="8 9" key="2">
    <citation type="journal article" date="2019" name="Nat. Med.">
        <title>A library of human gut bacterial isolates paired with longitudinal multiomics data enables mechanistic microbiome research.</title>
        <authorList>
            <person name="Poyet M."/>
            <person name="Groussin M."/>
            <person name="Gibbons S.M."/>
            <person name="Avila-Pacheco J."/>
            <person name="Jiang X."/>
            <person name="Kearney S.M."/>
            <person name="Perrotta A.R."/>
            <person name="Berdy B."/>
            <person name="Zhao S."/>
            <person name="Lieberman T.D."/>
            <person name="Swanson P.K."/>
            <person name="Smith M."/>
            <person name="Roesemann S."/>
            <person name="Alexander J.E."/>
            <person name="Rich S.A."/>
            <person name="Livny J."/>
            <person name="Vlamakis H."/>
            <person name="Clish C."/>
            <person name="Bullock K."/>
            <person name="Deik A."/>
            <person name="Scott J."/>
            <person name="Pierce K.A."/>
            <person name="Xavier R.J."/>
            <person name="Alm E.J."/>
        </authorList>
    </citation>
    <scope>NUCLEOTIDE SEQUENCE [LARGE SCALE GENOMIC DNA]</scope>
    <source>
        <strain evidence="2 8">BIOML-A73</strain>
        <strain evidence="5 9">BIOML-A82</strain>
        <strain evidence="4 10">BIOML-A85</strain>
        <strain evidence="3 11">BIOML-A93</strain>
    </source>
</reference>
<evidence type="ECO:0000313" key="10">
    <source>
        <dbReference type="Proteomes" id="UP000470777"/>
    </source>
</evidence>
<evidence type="ECO:0000313" key="7">
    <source>
        <dbReference type="Proteomes" id="UP000285379"/>
    </source>
</evidence>
<evidence type="ECO:0000313" key="9">
    <source>
        <dbReference type="Proteomes" id="UP000437380"/>
    </source>
</evidence>
<dbReference type="Proteomes" id="UP000433382">
    <property type="component" value="Unassembled WGS sequence"/>
</dbReference>
<accession>A0A412VCK5</accession>
<dbReference type="EMBL" id="QRYT01000103">
    <property type="protein sequence ID" value="RGV02916.1"/>
    <property type="molecule type" value="Genomic_DNA"/>
</dbReference>
<feature type="domain" description="GmrSD restriction endonucleases N-terminal" evidence="1">
    <location>
        <begin position="115"/>
        <end position="270"/>
    </location>
</feature>
<dbReference type="Proteomes" id="UP000437380">
    <property type="component" value="Unassembled WGS sequence"/>
</dbReference>
<evidence type="ECO:0000259" key="1">
    <source>
        <dbReference type="Pfam" id="PF03235"/>
    </source>
</evidence>
<dbReference type="EMBL" id="WCZY01000036">
    <property type="protein sequence ID" value="KAB6687479.1"/>
    <property type="molecule type" value="Genomic_DNA"/>
</dbReference>
<evidence type="ECO:0000313" key="8">
    <source>
        <dbReference type="Proteomes" id="UP000433382"/>
    </source>
</evidence>
<name>A0A412VCK5_PHOVU</name>
<reference evidence="6 7" key="1">
    <citation type="submission" date="2018-08" db="EMBL/GenBank/DDBJ databases">
        <title>A genome reference for cultivated species of the human gut microbiota.</title>
        <authorList>
            <person name="Zou Y."/>
            <person name="Xue W."/>
            <person name="Luo G."/>
        </authorList>
    </citation>
    <scope>NUCLEOTIDE SEQUENCE [LARGE SCALE GENOMIC DNA]</scope>
    <source>
        <strain evidence="6 7">AF14-8</strain>
    </source>
</reference>
<evidence type="ECO:0000313" key="6">
    <source>
        <dbReference type="EMBL" id="RGV02916.1"/>
    </source>
</evidence>
<evidence type="ECO:0000313" key="5">
    <source>
        <dbReference type="EMBL" id="KAB6696683.1"/>
    </source>
</evidence>
<dbReference type="EMBL" id="WDAG01000031">
    <property type="protein sequence ID" value="KAB6656043.1"/>
    <property type="molecule type" value="Genomic_DNA"/>
</dbReference>
<dbReference type="Pfam" id="PF03235">
    <property type="entry name" value="GmrSD_N"/>
    <property type="match status" value="1"/>
</dbReference>
<evidence type="ECO:0000313" key="11">
    <source>
        <dbReference type="Proteomes" id="UP000470952"/>
    </source>
</evidence>
<dbReference type="Proteomes" id="UP000470952">
    <property type="component" value="Unassembled WGS sequence"/>
</dbReference>
<comment type="caution">
    <text evidence="6">The sequence shown here is derived from an EMBL/GenBank/DDBJ whole genome shotgun (WGS) entry which is preliminary data.</text>
</comment>
<dbReference type="EMBL" id="WCZM01000007">
    <property type="protein sequence ID" value="KAB3572552.1"/>
    <property type="molecule type" value="Genomic_DNA"/>
</dbReference>
<organism evidence="6 7">
    <name type="scientific">Phocaeicola vulgatus</name>
    <name type="common">Bacteroides vulgatus</name>
    <dbReference type="NCBI Taxonomy" id="821"/>
    <lineage>
        <taxon>Bacteria</taxon>
        <taxon>Pseudomonadati</taxon>
        <taxon>Bacteroidota</taxon>
        <taxon>Bacteroidia</taxon>
        <taxon>Bacteroidales</taxon>
        <taxon>Bacteroidaceae</taxon>
        <taxon>Phocaeicola</taxon>
    </lineage>
</organism>
<gene>
    <name evidence="6" type="ORF">DWW27_22770</name>
    <name evidence="2" type="ORF">GAY01_06360</name>
    <name evidence="5" type="ORF">GAY17_19630</name>
    <name evidence="3" type="ORF">GAZ76_19800</name>
    <name evidence="4" type="ORF">GAZ92_20065</name>
</gene>
<dbReference type="PANTHER" id="PTHR39639">
    <property type="entry name" value="CHROMOSOME 16, WHOLE GENOME SHOTGUN SEQUENCE"/>
    <property type="match status" value="1"/>
</dbReference>
<dbReference type="PANTHER" id="PTHR39639:SF1">
    <property type="entry name" value="DUF262 DOMAIN-CONTAINING PROTEIN"/>
    <property type="match status" value="1"/>
</dbReference>
<evidence type="ECO:0000313" key="4">
    <source>
        <dbReference type="EMBL" id="KAB6687479.1"/>
    </source>
</evidence>
<evidence type="ECO:0000313" key="2">
    <source>
        <dbReference type="EMBL" id="KAB3572552.1"/>
    </source>
</evidence>
<dbReference type="EMBL" id="WCZV01000033">
    <property type="protein sequence ID" value="KAB6696683.1"/>
    <property type="molecule type" value="Genomic_DNA"/>
</dbReference>
<evidence type="ECO:0000313" key="3">
    <source>
        <dbReference type="EMBL" id="KAB6656043.1"/>
    </source>
</evidence>
<dbReference type="AlphaFoldDB" id="A0A412VCK5"/>
<proteinExistence type="predicted"/>
<dbReference type="Proteomes" id="UP000470777">
    <property type="component" value="Unassembled WGS sequence"/>
</dbReference>